<keyword evidence="2" id="KW-1185">Reference proteome</keyword>
<accession>A0ACB8RET9</accession>
<organism evidence="1 2">
    <name type="scientific">Auriscalpium vulgare</name>
    <dbReference type="NCBI Taxonomy" id="40419"/>
    <lineage>
        <taxon>Eukaryota</taxon>
        <taxon>Fungi</taxon>
        <taxon>Dikarya</taxon>
        <taxon>Basidiomycota</taxon>
        <taxon>Agaricomycotina</taxon>
        <taxon>Agaricomycetes</taxon>
        <taxon>Russulales</taxon>
        <taxon>Auriscalpiaceae</taxon>
        <taxon>Auriscalpium</taxon>
    </lineage>
</organism>
<sequence length="593" mass="66264">MDTELPAYDVEGKAEGFSHRSEQTRKMWSNYLNTSEKYDKELVENWKGDADGILIFTGLFSATVAAFIVESYKGLQPDSSQTAVILLAQLVALSNGTQVLPPPQAPFRASSSSVRVNVLWFLSLCMSLTCALGATLLQRWARSYLRSVQAPRRDRQAQAWFRTGAFEGMLRFRMPHVAEAINSLLHISLFLFFAGLVEFVSPLNRVVFVAVLAFIVAVALVYATLTVLPLVYHHCPYHTPLSPWLWRTVFPSGTFDKRAETASRTSNADIAPKTMVRMIAALQSNDDAEHFLEGVAAFLDIGGIGSAFISGNVDKLLDLVDKLLWQGLDIGLTHARHVQRTSVGTHILWHLSYSRPNVGSMFTTYPRFLYYANADRRLRKCWKELRLWRSEPEVVVVSSCILAAAATTHYHTDAEQMGFYGILIDLLDPPQHLRDHLDTEEDFHRNAHTINVVCLLTHCLPYLRSHGHLGKKTLHWVLDVLRMAPHIAQQRPSDPVCNAFLDIWDEIASLVAGQPVAAVPNVRPGLPAVTQRVQGQLTLVLEQLRPLHDFLRLEVVPKSSNASLANSELAEIPHVPSLGYQDQYTSAGEDRGT</sequence>
<gene>
    <name evidence="1" type="ORF">FA95DRAFT_1525237</name>
</gene>
<name>A0ACB8RET9_9AGAM</name>
<dbReference type="EMBL" id="MU276057">
    <property type="protein sequence ID" value="KAI0042603.1"/>
    <property type="molecule type" value="Genomic_DNA"/>
</dbReference>
<evidence type="ECO:0000313" key="1">
    <source>
        <dbReference type="EMBL" id="KAI0042603.1"/>
    </source>
</evidence>
<comment type="caution">
    <text evidence="1">The sequence shown here is derived from an EMBL/GenBank/DDBJ whole genome shotgun (WGS) entry which is preliminary data.</text>
</comment>
<reference evidence="1" key="1">
    <citation type="submission" date="2021-02" db="EMBL/GenBank/DDBJ databases">
        <authorList>
            <consortium name="DOE Joint Genome Institute"/>
            <person name="Ahrendt S."/>
            <person name="Looney B.P."/>
            <person name="Miyauchi S."/>
            <person name="Morin E."/>
            <person name="Drula E."/>
            <person name="Courty P.E."/>
            <person name="Chicoki N."/>
            <person name="Fauchery L."/>
            <person name="Kohler A."/>
            <person name="Kuo A."/>
            <person name="Labutti K."/>
            <person name="Pangilinan J."/>
            <person name="Lipzen A."/>
            <person name="Riley R."/>
            <person name="Andreopoulos W."/>
            <person name="He G."/>
            <person name="Johnson J."/>
            <person name="Barry K.W."/>
            <person name="Grigoriev I.V."/>
            <person name="Nagy L."/>
            <person name="Hibbett D."/>
            <person name="Henrissat B."/>
            <person name="Matheny P.B."/>
            <person name="Labbe J."/>
            <person name="Martin F."/>
        </authorList>
    </citation>
    <scope>NUCLEOTIDE SEQUENCE</scope>
    <source>
        <strain evidence="1">FP105234-sp</strain>
    </source>
</reference>
<reference evidence="1" key="2">
    <citation type="journal article" date="2022" name="New Phytol.">
        <title>Evolutionary transition to the ectomycorrhizal habit in the genomes of a hyperdiverse lineage of mushroom-forming fungi.</title>
        <authorList>
            <person name="Looney B."/>
            <person name="Miyauchi S."/>
            <person name="Morin E."/>
            <person name="Drula E."/>
            <person name="Courty P.E."/>
            <person name="Kohler A."/>
            <person name="Kuo A."/>
            <person name="LaButti K."/>
            <person name="Pangilinan J."/>
            <person name="Lipzen A."/>
            <person name="Riley R."/>
            <person name="Andreopoulos W."/>
            <person name="He G."/>
            <person name="Johnson J."/>
            <person name="Nolan M."/>
            <person name="Tritt A."/>
            <person name="Barry K.W."/>
            <person name="Grigoriev I.V."/>
            <person name="Nagy L.G."/>
            <person name="Hibbett D."/>
            <person name="Henrissat B."/>
            <person name="Matheny P.B."/>
            <person name="Labbe J."/>
            <person name="Martin F.M."/>
        </authorList>
    </citation>
    <scope>NUCLEOTIDE SEQUENCE</scope>
    <source>
        <strain evidence="1">FP105234-sp</strain>
    </source>
</reference>
<dbReference type="Proteomes" id="UP000814033">
    <property type="component" value="Unassembled WGS sequence"/>
</dbReference>
<protein>
    <submittedName>
        <fullName evidence="1">Uncharacterized protein</fullName>
    </submittedName>
</protein>
<proteinExistence type="predicted"/>
<evidence type="ECO:0000313" key="2">
    <source>
        <dbReference type="Proteomes" id="UP000814033"/>
    </source>
</evidence>